<feature type="domain" description="Heterokaryon incompatibility" evidence="1">
    <location>
        <begin position="272"/>
        <end position="379"/>
    </location>
</feature>
<proteinExistence type="predicted"/>
<reference evidence="2 3" key="1">
    <citation type="submission" date="2018-02" db="EMBL/GenBank/DDBJ databases">
        <title>The genomes of Aspergillus section Nigri reveals drivers in fungal speciation.</title>
        <authorList>
            <consortium name="DOE Joint Genome Institute"/>
            <person name="Vesth T.C."/>
            <person name="Nybo J."/>
            <person name="Theobald S."/>
            <person name="Brandl J."/>
            <person name="Frisvad J.C."/>
            <person name="Nielsen K.F."/>
            <person name="Lyhne E.K."/>
            <person name="Kogle M.E."/>
            <person name="Kuo A."/>
            <person name="Riley R."/>
            <person name="Clum A."/>
            <person name="Nolan M."/>
            <person name="Lipzen A."/>
            <person name="Salamov A."/>
            <person name="Henrissat B."/>
            <person name="Wiebenga A."/>
            <person name="De vries R.P."/>
            <person name="Grigoriev I.V."/>
            <person name="Mortensen U.H."/>
            <person name="Andersen M.R."/>
            <person name="Baker S.E."/>
        </authorList>
    </citation>
    <scope>NUCLEOTIDE SEQUENCE [LARGE SCALE GENOMIC DNA]</scope>
    <source>
        <strain evidence="2 3">CBS 112811</strain>
    </source>
</reference>
<keyword evidence="3" id="KW-1185">Reference proteome</keyword>
<dbReference type="AlphaFoldDB" id="A0A8G1VIT8"/>
<evidence type="ECO:0000313" key="3">
    <source>
        <dbReference type="Proteomes" id="UP000249526"/>
    </source>
</evidence>
<dbReference type="InterPro" id="IPR010730">
    <property type="entry name" value="HET"/>
</dbReference>
<organism evidence="2 3">
    <name type="scientific">Aspergillus piperis CBS 112811</name>
    <dbReference type="NCBI Taxonomy" id="1448313"/>
    <lineage>
        <taxon>Eukaryota</taxon>
        <taxon>Fungi</taxon>
        <taxon>Dikarya</taxon>
        <taxon>Ascomycota</taxon>
        <taxon>Pezizomycotina</taxon>
        <taxon>Eurotiomycetes</taxon>
        <taxon>Eurotiomycetidae</taxon>
        <taxon>Eurotiales</taxon>
        <taxon>Aspergillaceae</taxon>
        <taxon>Aspergillus</taxon>
        <taxon>Aspergillus subgen. Circumdati</taxon>
    </lineage>
</organism>
<name>A0A8G1VIT8_9EURO</name>
<evidence type="ECO:0000259" key="1">
    <source>
        <dbReference type="Pfam" id="PF06985"/>
    </source>
</evidence>
<dbReference type="Pfam" id="PF06985">
    <property type="entry name" value="HET"/>
    <property type="match status" value="1"/>
</dbReference>
<dbReference type="RefSeq" id="XP_025511912.1">
    <property type="nucleotide sequence ID" value="XM_025662487.1"/>
</dbReference>
<protein>
    <recommendedName>
        <fullName evidence="1">Heterokaryon incompatibility domain-containing protein</fullName>
    </recommendedName>
</protein>
<sequence>MVQLPTTVLPFSSIAKEGEEDEDEEICSLCNCLEDMTFTRETPSGRYGGYSFRTCRMKKSRVQAAYFHKGCHQCPSISQDLLCVVCKHMRLRHLIQCILLADSLTEEEVLNRPKQYQYPCSLDTISLELGCARDLEERSIYCDTCRFFSGTAKEFTNGGVKSSISIQLFLERPRKKLKDDALSSHREHNKLLVGDKAFIGTIGPTHGHRLVSTPIPQQAVDWQKVSKWVRDCHSEKHTGSCQTKPDVSRISGLRVIDTRKRCITIAPGACQYAALSYVWGAVSSLLQATMANIDHLSEEGSLNSDRLPQTIDDAIVACRKLGIDYLWVDCLCILQDEHPDQKAYWLDSMGVIYAKSFVTIVALAGENADHGLPGAALSTRRLLFSDTRVFYECYHTEHVQADFYGKRYDVKIAPIPLFCYSRMVEDFTNRDLTCESDVLRAFAGVLHTNWGQECYYGLPLRIFRDAILWTAVNKIHPRRHAAPGDVFPTWSWSSIKGPIEMREAIRTSLAIWAVPSRSSHQPDLQFITYSVWNAGKLEELKKPKFEKEVDEKVKVLYLNEKEQRLAAILAWKSHAQLCEEAHGMLGNDMREQDMNARFPSYMRQACSSGSILVYTQSLNLNQLRLGKKSQRYYEEEVFVIEAGDFVAEVITGSLNMERINLVQQKDPNSQFTLLALSVTHNDGDMSSMCMPAIPREYVWWDCSARRKMLDNIDGPSSIDDIYRPLRIELMLVETENGVSRRVGLAWAYLKSWIDQGPQFRTFHLV</sequence>
<dbReference type="PANTHER" id="PTHR33112:SF1">
    <property type="entry name" value="HETEROKARYON INCOMPATIBILITY DOMAIN-CONTAINING PROTEIN"/>
    <property type="match status" value="1"/>
</dbReference>
<dbReference type="PANTHER" id="PTHR33112">
    <property type="entry name" value="DOMAIN PROTEIN, PUTATIVE-RELATED"/>
    <property type="match status" value="1"/>
</dbReference>
<dbReference type="GeneID" id="37165889"/>
<gene>
    <name evidence="2" type="ORF">BO85DRAFT_471635</name>
</gene>
<evidence type="ECO:0000313" key="2">
    <source>
        <dbReference type="EMBL" id="RAH53990.1"/>
    </source>
</evidence>
<dbReference type="Proteomes" id="UP000249526">
    <property type="component" value="Unassembled WGS sequence"/>
</dbReference>
<accession>A0A8G1VIT8</accession>
<dbReference type="EMBL" id="KZ825074">
    <property type="protein sequence ID" value="RAH53990.1"/>
    <property type="molecule type" value="Genomic_DNA"/>
</dbReference>